<sequence>MKNPTDALEAVADAAAVLTYAVSVLPPSATIGMLAGQLDRLSRAVARAQVIATVDPEAMLDEPVPGRFAPEDATEHADDLATLAAIAAMPTGPVMVAVRVRSLDDDSIEDALRVWLNGQHFVAAPAGERYEIDGNRLASAIADRFLPVEL</sequence>
<dbReference type="EMBL" id="CP074405">
    <property type="protein sequence ID" value="QVI62853.1"/>
    <property type="molecule type" value="Genomic_DNA"/>
</dbReference>
<gene>
    <name evidence="1" type="ORF">KG103_02630</name>
</gene>
<reference evidence="1 2" key="1">
    <citation type="submission" date="2021-05" db="EMBL/GenBank/DDBJ databases">
        <title>Novel species in genus Cellulomonas.</title>
        <authorList>
            <person name="Zhang G."/>
        </authorList>
    </citation>
    <scope>NUCLEOTIDE SEQUENCE [LARGE SCALE GENOMIC DNA]</scope>
    <source>
        <strain evidence="2">zg-ZUI222</strain>
    </source>
</reference>
<protein>
    <submittedName>
        <fullName evidence="1">Uncharacterized protein</fullName>
    </submittedName>
</protein>
<dbReference type="Proteomes" id="UP000677804">
    <property type="component" value="Chromosome"/>
</dbReference>
<organism evidence="1 2">
    <name type="scientific">Cellulomonas wangleii</name>
    <dbReference type="NCBI Taxonomy" id="2816956"/>
    <lineage>
        <taxon>Bacteria</taxon>
        <taxon>Bacillati</taxon>
        <taxon>Actinomycetota</taxon>
        <taxon>Actinomycetes</taxon>
        <taxon>Micrococcales</taxon>
        <taxon>Cellulomonadaceae</taxon>
        <taxon>Cellulomonas</taxon>
    </lineage>
</organism>
<evidence type="ECO:0000313" key="1">
    <source>
        <dbReference type="EMBL" id="QVI62853.1"/>
    </source>
</evidence>
<name>A0ABX8D753_9CELL</name>
<accession>A0ABX8D753</accession>
<proteinExistence type="predicted"/>
<keyword evidence="2" id="KW-1185">Reference proteome</keyword>
<evidence type="ECO:0000313" key="2">
    <source>
        <dbReference type="Proteomes" id="UP000677804"/>
    </source>
</evidence>
<dbReference type="RefSeq" id="WP_207340334.1">
    <property type="nucleotide sequence ID" value="NZ_CP074405.1"/>
</dbReference>